<evidence type="ECO:0000256" key="6">
    <source>
        <dbReference type="ARBA" id="ARBA00022737"/>
    </source>
</evidence>
<feature type="compositionally biased region" description="Acidic residues" evidence="16">
    <location>
        <begin position="5148"/>
        <end position="5157"/>
    </location>
</feature>
<dbReference type="InterPro" id="IPR056887">
    <property type="entry name" value="SYNE1/2_dom"/>
</dbReference>
<feature type="region of interest" description="Disordered" evidence="16">
    <location>
        <begin position="5132"/>
        <end position="5188"/>
    </location>
</feature>
<feature type="region of interest" description="Disordered" evidence="16">
    <location>
        <begin position="5211"/>
        <end position="5246"/>
    </location>
</feature>
<dbReference type="GO" id="GO:0005856">
    <property type="term" value="C:cytoskeleton"/>
    <property type="evidence" value="ECO:0007669"/>
    <property type="project" value="UniProtKB-SubCell"/>
</dbReference>
<dbReference type="InterPro" id="IPR036872">
    <property type="entry name" value="CH_dom_sf"/>
</dbReference>
<evidence type="ECO:0000256" key="13">
    <source>
        <dbReference type="ARBA" id="ARBA00046312"/>
    </source>
</evidence>
<dbReference type="CDD" id="cd00176">
    <property type="entry name" value="SPEC"/>
    <property type="match status" value="2"/>
</dbReference>
<feature type="region of interest" description="Disordered" evidence="16">
    <location>
        <begin position="7350"/>
        <end position="7394"/>
    </location>
</feature>
<feature type="compositionally biased region" description="Basic and acidic residues" evidence="16">
    <location>
        <begin position="7368"/>
        <end position="7379"/>
    </location>
</feature>
<dbReference type="PROSITE" id="PS51049">
    <property type="entry name" value="KASH"/>
    <property type="match status" value="1"/>
</dbReference>
<evidence type="ECO:0000256" key="17">
    <source>
        <dbReference type="SAM" id="Phobius"/>
    </source>
</evidence>
<dbReference type="InterPro" id="IPR001589">
    <property type="entry name" value="Actinin_actin-bd_CS"/>
</dbReference>
<keyword evidence="9 14" id="KW-0472">Membrane</keyword>
<feature type="compositionally biased region" description="Polar residues" evidence="16">
    <location>
        <begin position="7708"/>
        <end position="7728"/>
    </location>
</feature>
<feature type="compositionally biased region" description="Polar residues" evidence="16">
    <location>
        <begin position="1495"/>
        <end position="1504"/>
    </location>
</feature>
<dbReference type="Pfam" id="PF25034">
    <property type="entry name" value="Spectrin_SYNE1"/>
    <property type="match status" value="1"/>
</dbReference>
<feature type="region of interest" description="Disordered" evidence="16">
    <location>
        <begin position="3443"/>
        <end position="3499"/>
    </location>
</feature>
<comment type="subcellular location">
    <subcellularLocation>
        <location evidence="1">Cytoplasm</location>
        <location evidence="1">Cytoskeleton</location>
    </subcellularLocation>
    <subcellularLocation>
        <location evidence="13">Nucleus outer membrane</location>
        <topology evidence="13">Single-pass type IV membrane protein</topology>
    </subcellularLocation>
</comment>
<evidence type="ECO:0000256" key="11">
    <source>
        <dbReference type="ARBA" id="ARBA00023212"/>
    </source>
</evidence>
<proteinExistence type="inferred from homology"/>
<feature type="region of interest" description="Disordered" evidence="16">
    <location>
        <begin position="1494"/>
        <end position="1515"/>
    </location>
</feature>
<feature type="compositionally biased region" description="Polar residues" evidence="16">
    <location>
        <begin position="1381"/>
        <end position="1391"/>
    </location>
</feature>
<feature type="compositionally biased region" description="Polar residues" evidence="16">
    <location>
        <begin position="3254"/>
        <end position="3279"/>
    </location>
</feature>
<feature type="region of interest" description="Disordered" evidence="16">
    <location>
        <begin position="7297"/>
        <end position="7319"/>
    </location>
</feature>
<accession>A0A1S3MC05</accession>
<dbReference type="Pfam" id="PF00307">
    <property type="entry name" value="CH"/>
    <property type="match status" value="2"/>
</dbReference>
<evidence type="ECO:0000256" key="14">
    <source>
        <dbReference type="PROSITE-ProRule" id="PRU00385"/>
    </source>
</evidence>
<dbReference type="Pfam" id="PF00435">
    <property type="entry name" value="Spectrin"/>
    <property type="match status" value="2"/>
</dbReference>
<name>A0A1S3MC05_SALSA</name>
<dbReference type="PROSITE" id="PS00019">
    <property type="entry name" value="ACTININ_1"/>
    <property type="match status" value="1"/>
</dbReference>
<keyword evidence="6" id="KW-0677">Repeat</keyword>
<feature type="compositionally biased region" description="Low complexity" evidence="16">
    <location>
        <begin position="163"/>
        <end position="173"/>
    </location>
</feature>
<feature type="topological domain" description="Cytoplasmic" evidence="14">
    <location>
        <begin position="1"/>
        <end position="7750"/>
    </location>
</feature>
<dbReference type="Gene3D" id="1.20.58.60">
    <property type="match status" value="7"/>
</dbReference>
<feature type="coiled-coil region" evidence="15">
    <location>
        <begin position="4690"/>
        <end position="4717"/>
    </location>
</feature>
<dbReference type="Gene3D" id="1.10.418.10">
    <property type="entry name" value="Calponin-like domain"/>
    <property type="match status" value="2"/>
</dbReference>
<evidence type="ECO:0000256" key="12">
    <source>
        <dbReference type="ARBA" id="ARBA00023242"/>
    </source>
</evidence>
<dbReference type="SUPFAM" id="SSF46966">
    <property type="entry name" value="Spectrin repeat"/>
    <property type="match status" value="11"/>
</dbReference>
<keyword evidence="4" id="KW-0597">Phosphoprotein</keyword>
<evidence type="ECO:0000256" key="1">
    <source>
        <dbReference type="ARBA" id="ARBA00004245"/>
    </source>
</evidence>
<dbReference type="Pfam" id="PF10541">
    <property type="entry name" value="KASH"/>
    <property type="match status" value="1"/>
</dbReference>
<feature type="compositionally biased region" description="Basic and acidic residues" evidence="16">
    <location>
        <begin position="1806"/>
        <end position="1829"/>
    </location>
</feature>
<dbReference type="InterPro" id="IPR001715">
    <property type="entry name" value="CH_dom"/>
</dbReference>
<evidence type="ECO:0000256" key="15">
    <source>
        <dbReference type="SAM" id="Coils"/>
    </source>
</evidence>
<dbReference type="PROSITE" id="PS50021">
    <property type="entry name" value="CH"/>
    <property type="match status" value="2"/>
</dbReference>
<dbReference type="InterPro" id="IPR057057">
    <property type="entry name" value="Spectrin_SYNE1"/>
</dbReference>
<evidence type="ECO:0000313" key="20">
    <source>
        <dbReference type="Proteomes" id="UP001652741"/>
    </source>
</evidence>
<dbReference type="Proteomes" id="UP001652741">
    <property type="component" value="Chromosome ssa15"/>
</dbReference>
<feature type="region of interest" description="Disordered" evidence="16">
    <location>
        <begin position="3239"/>
        <end position="3415"/>
    </location>
</feature>
<feature type="transmembrane region" description="Helical" evidence="17">
    <location>
        <begin position="7751"/>
        <end position="7772"/>
    </location>
</feature>
<dbReference type="SUPFAM" id="SSF47576">
    <property type="entry name" value="Calponin-homology domain, CH-domain"/>
    <property type="match status" value="1"/>
</dbReference>
<dbReference type="KEGG" id="sasa:106571714"/>
<keyword evidence="8 15" id="KW-0175">Coiled coil</keyword>
<evidence type="ECO:0000256" key="16">
    <source>
        <dbReference type="SAM" id="MobiDB-lite"/>
    </source>
</evidence>
<feature type="region of interest" description="Disordered" evidence="16">
    <location>
        <begin position="163"/>
        <end position="186"/>
    </location>
</feature>
<feature type="compositionally biased region" description="Polar residues" evidence="16">
    <location>
        <begin position="3443"/>
        <end position="3460"/>
    </location>
</feature>
<feature type="compositionally biased region" description="Basic and acidic residues" evidence="16">
    <location>
        <begin position="1853"/>
        <end position="1865"/>
    </location>
</feature>
<keyword evidence="10" id="KW-0009">Actin-binding</keyword>
<feature type="domain" description="KASH" evidence="19">
    <location>
        <begin position="7742"/>
        <end position="7801"/>
    </location>
</feature>
<keyword evidence="5 14" id="KW-0812">Transmembrane</keyword>
<dbReference type="PANTHER" id="PTHR14514">
    <property type="entry name" value="PKA ANCHORING PROTEIN"/>
    <property type="match status" value="1"/>
</dbReference>
<feature type="domain" description="Calponin-homology (CH)" evidence="18">
    <location>
        <begin position="34"/>
        <end position="139"/>
    </location>
</feature>
<feature type="compositionally biased region" description="Basic residues" evidence="16">
    <location>
        <begin position="3284"/>
        <end position="3295"/>
    </location>
</feature>
<feature type="region of interest" description="Disordered" evidence="16">
    <location>
        <begin position="1784"/>
        <end position="1867"/>
    </location>
</feature>
<evidence type="ECO:0000256" key="5">
    <source>
        <dbReference type="ARBA" id="ARBA00022692"/>
    </source>
</evidence>
<feature type="compositionally biased region" description="Polar residues" evidence="16">
    <location>
        <begin position="3387"/>
        <end position="3399"/>
    </location>
</feature>
<feature type="region of interest" description="Disordered" evidence="16">
    <location>
        <begin position="1063"/>
        <end position="1133"/>
    </location>
</feature>
<feature type="domain" description="Calponin-homology (CH)" evidence="18">
    <location>
        <begin position="194"/>
        <end position="300"/>
    </location>
</feature>
<feature type="coiled-coil region" evidence="15">
    <location>
        <begin position="2641"/>
        <end position="2724"/>
    </location>
</feature>
<feature type="compositionally biased region" description="Polar residues" evidence="16">
    <location>
        <begin position="1114"/>
        <end position="1127"/>
    </location>
</feature>
<dbReference type="SMART" id="SM01249">
    <property type="entry name" value="KASH"/>
    <property type="match status" value="1"/>
</dbReference>
<evidence type="ECO:0000256" key="8">
    <source>
        <dbReference type="ARBA" id="ARBA00023054"/>
    </source>
</evidence>
<organism evidence="20 21">
    <name type="scientific">Salmo salar</name>
    <name type="common">Atlantic salmon</name>
    <dbReference type="NCBI Taxonomy" id="8030"/>
    <lineage>
        <taxon>Eukaryota</taxon>
        <taxon>Metazoa</taxon>
        <taxon>Chordata</taxon>
        <taxon>Craniata</taxon>
        <taxon>Vertebrata</taxon>
        <taxon>Euteleostomi</taxon>
        <taxon>Actinopterygii</taxon>
        <taxon>Neopterygii</taxon>
        <taxon>Teleostei</taxon>
        <taxon>Protacanthopterygii</taxon>
        <taxon>Salmoniformes</taxon>
        <taxon>Salmonidae</taxon>
        <taxon>Salmoninae</taxon>
        <taxon>Salmo</taxon>
    </lineage>
</organism>
<dbReference type="InterPro" id="IPR012315">
    <property type="entry name" value="KASH"/>
</dbReference>
<feature type="compositionally biased region" description="Low complexity" evidence="16">
    <location>
        <begin position="1010"/>
        <end position="1045"/>
    </location>
</feature>
<dbReference type="SMART" id="SM00033">
    <property type="entry name" value="CH"/>
    <property type="match status" value="2"/>
</dbReference>
<evidence type="ECO:0000256" key="3">
    <source>
        <dbReference type="ARBA" id="ARBA00022490"/>
    </source>
</evidence>
<sequence>MASGLNPEEAPLDDGVIPLDIDNVHMLLQVEQEQIQKRTFTNWINAQLSKRSPPTTVLDLFSDLRDGARLLDLLEVMSGQRMKRERGHGFFQHRGNIQTALNFLKKKSVKLVNINIPDIIDGRPSIILGLIWTIILHCHIEELASTLSFSSRHSSLDSLASLDSRSSSPALGSPTPVSPAPRGRASPLHTRFRVSAKKALLMWVRDQCKRADCSLSVKDFKCSWRSGMAFLGILCSLRPDLVDLTQAQSRSNQQNLEEAFRLAEQELHIPRLLEPQDIDVKDPDEKSIMTYVAQFLQYSNDLPTPPDDDDLQLFTQAQPPCLSPINLPSHFTPAIAVSPLHQASPNQRAREVTCWLQRAYQELLEVWASTEKKAYAERYQAFQAFTVSFTEQRRPVMPLLGAMRRCPEPSEEQRALRAAWDCLEEKLRQCKAELDTYLPAPMDFVGAWLHRMEAVLSEEGGNAQDHACAAKEARVKQEKLKNSMVELSSHLNILHTFCNQAETGAVLVPVEKLDEIKRRFTNARVTAKYHGIKLEYREHWHTVLDLLARIGAKLRSWKGPYSSQDAVRLLLQDWHDTVDRQCLVSHLMDALQKLKQTASTYTSKAALGEDAQLVSRQVKEAESDTATSTEEVAAVKGTMGRVLSTWEAYSKNLPPLQTWLAQESQSPIQSSGTEGTSQQVSQWSTLQAYLNEVGNFLIEVTDPATSKALVAELRKLNMQWADYMKRTMFEVSNQPSAGPLSIQAVQALAQEAGWVLREHLEVESVPLKAYKKRVQLLSKKIMQVDLGSLSPSQDFPVDKVEKLRHTLPEVWQALVRAERTCSDLQRATSMLEGRLAELSHWGTEALEVHQHLEERKPGREAKALISRGLQLEGQVVTEGQDLQVLVEKAQTNSPIQHLNAAALEDRVTEAVAQAQEIVEMLSSLGSRRAWVPAGDEPPPKVLVRWYSLPETQRGSFAAATAKSKSDLPSHAKLATQTPPHWRHTEPHSPLQGDRLPQAISQQTATTKALPQSQPHTQTPTQPQPVGLTTSQVQTQNKPQTQQTQTPIEPRVQLLAQVQTYAKTSETQPLNQSHEEQEQQPVGQSLYHDPTVPQTQSEPTQKQTHIPKFRVKGQLRTQNPPQQGSDQASPHPPFMVHSEIYSKAKAMARSRLEKAKFRLQENIQEAIVLFSDREMSDWQAKRKERALGALRPAILEEFLGAAEGLGALCSGAQLQAVKLLSLSVRSQWEAVHSEMTAFLPLLWSEINGVRSLNPTVMRCDIYTTNTERDATDPEPVYRQQACLPTAGSATLRGAERLEALRELCETLAPESAPSRAAVQRRESGGGKESMLPQLQHGATVPPQDSRGCEPGDHTLLSETGQQAGPQKQSQELPQKQAGHRSQALQDQNQTQLKQDRPLQVQGLPLQTPEHPLPVQDRPLHVQGRLLQVQGGRLMHVQKSHQQGPNHTQMIIRGDSVETEQPAPERTVIPAAATTPPQEEGSSTQEVVERYRASRSAFHSQLQRNRQSLEREFQPEPVTTSALHSHIKELQALKQETEVLWFEFELQSSQVSQQQIAEGGRLEGDSEGAKLVQQWRGQQICLQTRMASLATTVELMESADSQISLISDQLDRITRQPIAISLYGLTDPLTVADFKEMDQRLHAELKCVSGQTSEGESLDPSTPPPLCHRLHQLRETLKRVRSAAGALDRFLAQIREADAGIQAALVPLDHWQHGDGATRARGRHSGLLSIRQSVRKYEEEAGSVDGLLEAAGMELTMEGAAVTCRDTVAALSQRLDEADLELAGSGIGRGQKQKEEEELSLKGWGKGEGPDMQRRGLEQKEDDAFQRKRGQEQGVGPKAQRRREEEESSGLRRKGQVEGKEGEEKRSSGQRRMALLVVLREIQRAVEQQGLKEPTLPAVQHRMRALADLEGRLAALRFELQSLETADRAAAQTTPNPERGGATQELETLWEETHRAITERLDCCGSLTELLKRFQMVHSRLSSTLQRAERTISEQASYMGKDNLQRLLTKVHSTKAELSGLGEGVEEMRGVCKQLQTQLRQILDCPETPFEAEADTLMDRWLDVTERTDSHLDNLRMGLDLWDGLLQLGGEVESWTSQKLAHLVQSHPFHSEQEVTAMQEEIRVQEESVGRFHRRASEIQVLLQSKEPPLELQVIETQMRKKMEQVKELFSDLGDVYRHLVVAKGQVAAKMAECHSSLQGIQDSLDTLSAADGPKLLTQIQELSAQLQTQEKQAEGLLEELHLMTSVASPQSLQSLAADGVRLHELVCAAHQHISEMRVQAQSDIEALHSLQEECAHLQEWLQAAVLKVEKGEELSRLQEEIVEHSKHIEALSGHITTLHGSTLKHSPLLKEGEKLLERCCSLHTHLLSSKENQSSLSSHTQAFQTLAQDTHAWVRVLQQQADSLATGAPCYHSQAEQRLQAAETVLSAKAEGESRMKELKEACHRLAHRPGLGERLKLDVMQTVSDTEVQWGAVLQSADQHRSLLHGEPELSSSLLVQRQQAWSRVDQLQHQTTQLSLFFPWPGLAQHRQAAQQARALLDQATALGPAFSALGAQRKELAQRTKDPNWEDPSWTTLEDCQPALVKKLHGICVSLEGGVRNEDRCGQLVQECRHTLNSLQERMLGIESQPRDSSFLETDTGAVEALQEAMGHMEKDFVELESLKDILLASCTTKGQATLSQEVKDLQDQKEELERGVSWLAQLQAEEQLARRDQRIREEVDNLQRALQGSAEHLGDDPETTEGFTDIRQLQQRWHVLQDCDQSLRELAARLHHLEKAVGSEDTYGEFQTDVTLAVDSAAKDLDSLCFSLHERMQLFSGGTALRMSGAICELQQWNQAAQSNPRKSVQATLNNGKQLQGTLREALSQLDFLLDCIGRERVEQFERRAGQALSNSAALLTALAQSQVSLVSTEVDGDIKKPSNTPGKAPSFSAASLLSQPVEIVTPGGIKPLQANIDSTKDLQKEQAESRVQSKRAITRGTMDAVKEPTKKVMSDTEQRAEDLEYGKDSLKGWSIQPAERMVTDMEDGESQIQIPMGETLTQTPITRVDISATVVVPETPGSSQCGDTVTEMTPHHIEPMDREGTSPPTPHKVFTIVLDTDLERQLDGMSMANALQSRPGYHGNNAIVHTDSPQPGDGEIPATESHDDANTAVAYAGKFLVQEAETLHCEVTSSTKAELGIKSSVGLDVTHLMPHPERKQLETHARPTDKSQSDNKTQRTESRDCTETKKVFTIVLDMELPLSQSKDIQSREPPCGNGSDTFSSGDFPSKLTDSSVTGNTKNTDGGRRIKSKHRGRRRADFRSSASKGPKVKSSKGPSAAKNTESEWEKSQGPKTKGLKSKGPESGLTESKSAELADTEFESQRHTDISDNTEPGSVDDDVDTDAKDARQTEMTNRQIAVNTEASDRMKETSDITCTTDSKDNRQIVSKDTGKIDTTDMLQVNDLTQTDVSQTDATRDNTQLSHAPSPAYAATEIEPREGTERTAPQEQMQEGSEVKRSTSVQTGGLLSEAVAKVERVGGAVRPEVPCHRSTMQGILSEVQGLVERKDIIKGGQWMEAAWYLQPSPRKPEIQIGRTVLRVLGCRYQPAQLNPANMAQQLTEAEDCRRYVLEQVAAINHVVVVPEDATNLEGRWSAALLDASATVQVKEAQLHLVTQYHRQTQAIRSILERWASEMDELQLDTRSSALQAEKLHTLLCNIEQQKGMMGELLQVCCQVSAHLSEVEGSGALLAQLGDLQEEWRLLEGAGNRSLRHASIGSSQSSILLQKAEQLHCKLETLQKSITLLQSSQLQHDTHKALVLTFMTADLKAFNQQYLHLLGQSEDFAQFSLGQKEKEDVECTLQSLSSLLASTQTLLSAQSYSIAKPSLAKIMKQMQDLIIWAKHAENHIATGEKVALFPEEVRLQIGSMRKLQSEILARHSRVHYKVEDLKELISDEGEIDKVLSSLKTLKDLYETVSDNSARILKEMEAVLEEREKMLVQISKVNTWLAVAHHEREVTADVENMSKDTIPDLESKLQFHIGAIKEAERQLAVTDALLETCMEVSSGLSPAESHFLVNRLTGLRTEVDGMVAHEKAAHWELEELLHTRTSSAEELAAVQVSVQQIWADLERQRFPVTKDSLSAIEPLTHMLLEHQCQIQELQYCQEDQKSALLHTIGELQEKVKTLHHHALEHEKYLTYRQRMEYSREVAKERAQCSKDKRFSVGERFSLCQALLVELPLVKTQCQDASDQLEAIAQDLHLSDRMLLLSERQRIQQTVENLASWELAITDDVKNLEGKLLEGLRFCTELPAMMDLLQQVRQELMESDPVKPDVRAINIALRRCWVIWRNVESVMRVLEALRQREQVEMSQCGELHTLRNDVVQKCHACMENLSHAREALKDYHWAAQGVVTFLLEAEAMFLAPPGGFVDCTEEQWHTQEPLASLGESLQAQISHLLELAPQQACLSFPQSEQLHIQVLSHLLVERAALEAQVELRTEALQRCADRQSLHKKCHEEVWHILKKNESRLSECAAQEVTSYANCADQQDRAKTLSEEVLSIAGKLEELRAVCPLRGCCVGSEGALGALWRRWAALRRGISLLRTRLEQRGVEWREVTKSMAQCSSALDKLQGELSDPTAVSSTQGAPMVLLVQTEQHQAGLEREQRILASLELRLSQLLGVSSPQEAASPVPVCQQLRDMQECFRSLRERSMLVRSAALSEEQERERLQEQIGEVEQRVATLLSILASHPSTRQLKEVRVELGSLRARLQSIMECVGTKYAAVTPPEVERQLQKVTGSLQDMEEKVGQALEKSSPLNRLSSRMGEIRVGLEEVQTLLQRRSSSVSEAEHVLKFVWDQLDQWHGRLALLEGEVQEAAEEEPEQAQLLMDQITQPLQLYQDTAQKAEQRTAFLSKIPACLQEYNDIIHSAGCWLDESQSWLDAPSTYTTARSLQSQTNTLQMVLDDSERIRATLVGFGPVLGEISAVCHTTAMEDKLVQTEHQVTAMQHSIMGPLDQLLHVTPEVDAIEAEVKTMEKNVTKIRAILSSADTLDISLEEHLHNRQVILANIQSMRRTVGEIDGCKTELGLPQGAEETLSVFPRAVLLLQPLQELEQLTQEQSRALEGNMREVREAEGVIPSCNVCVTTEPSGLILCTHQRNTGPPRITGHQEDASEACLSEEEEEYEDEDHHSSSSDTLTCSFPEDPDETLSHQELSESVATTTQWLQVSDAMSEAHTAAVTKELDTPESCVDPEDTNSGLISEKIQPAPEKTDQAPADTLSLPAQWRPISKTTISENKATESVSKDINKKTLSVTEKSELVTKATVSLPETSSVTMETGPASVKSVLATKETGEVPVKIGSVAKEIQSVPETTSVTKMTGSVTKMTGSVTKEIGTVAIGQLPDTPSNPQEDLDGRWDLLHTRLSEKLNTLRNIQEEDLHAATGSRAEGTGGGFGGLREIEVCAASLRQLRHRASGLSSANSKEDGYPMLDRELYTALCGVEHSLETLTGLLLSPSITTVEDSQRRLLQMECLSVELPALGEELNHLRSGIIPDQLSEAPETTAQCVTCLQGCFQTAQSALTSSLSRLHTELGHSQAGTEQQESHVCVYDDFERGQSDPFTHIKDVLMLEYVVGRCPEEAVELQRVSQALLQGLASLVELGRERLADSQDHPPHSRTQLTLLSRHKKLYQIMESQLALVQRLFQCEPQGGLVGQEDEQVRLEQQVTTLQQQALEQGATMHRRLQVWTQWEEGCVQLGRLLEELEALIPCEGPVEEEEGLLQERLDTCQRVLALLEECRPALGSVLDQGKALQAWGCSTGVGGTGGVLELRWRAVRSKAEQESQRSRDIRDNWTRFHNDSVSLTGWMGSAKERLKTWTSLPDATPQNEELTCTYLIQLLEFSVELVTKSAEKASALRAGTLLLQLKEADAPGLRRQLEQLEQTWTEVTSALPIAQERLHQLLLEKWPPCQVLSGLEAWVKDTEARLEEQGQATIKACHDTDQLRHIIQYYQGCQAGNASGQLTLDFLCQSGLQSVAASDNSGSCSEERTLFAERMGALNLSWLLLEGKLGSQVRQAEEVFRICAEREKRLQRVLNWAAGQRERLREWQRPVSRTQVDKALQEWEAVEEKLKDMCVEVEDLVRDTWSADTVTQVCTDFNQQVGSLRPDLQRVLVQWGQFEKELGDVSFYTTKLRCGLEHSSGPFLSSHQVKRHVEQLQCLQEEAGMGAEIWTALDQSYAGLSDAISPGAAQLLTERLEEERTQWKVLVQEVDEELLRTGDLLSLWEEYNRLYDQCSVRLQHHQEQWGALLSFLSTPCHSTQDLVDAIKHQQVGFEDVQGSLGEVLEASKPLIGQAKPLVASIVQSKSMLLSRDLVLLGQALSGKRARLQDDLDQRRTISSSMDSLELQTEALRHMLTSDVCSMDSVKTALMELSHLRPALDDLTEASLSGTLDGLEADRLKSLTRKWAQALYCTSHMNRKLQADAQHAQSLQQKWDSWEGFQEKMEEDLAPDVSGNYSGLREQLAIHQRLRIEVLAGHQLLRGVIVNSMRSIEDTPEEKSIQPTHITSWEQHWGTSGPDLTLKLAQMRERWQRIVSVAQQRSSLVQERLGQWRFYTRGVRRLGGLLRDVETLLPSAAQALCTLQQLPCSLEDLRRAEETLAQNNGFYRHTLETGRLLSSMAELQTQAQLQTELQTLQESWDHARELLGERRILLEAVIRNWGHFQVRLVDSAHKLDELRDRLKQPLPERLEELQGEEKLIEENEASLELWAGGMKELSTMKTDLSQYILAGDATLLQGQVEQLHCQWEELCLKVSLRRQEIADRLSAWTIFNDKNKELCDWLTQMENKVSHSGDLSLEEMVEKLKKDCMEEINLFSENKSHLKQLGEQLMLASDQAKQAQLHGTLRDARDRWQHLFHHIEARVRKLKETLGMVQQLDKNMSNLRSWLSRIETQLARPVTYNVCHHEEIQRRLAQQQELQRDIEQHTEGVSSVLRLCDILLHDQDACGGGGDGENDSIQQTTCSLDQRWRAICAMSLERRLRIEETWRLWCKFLDDYSRFEEWLKVAERTAANPNSDNVPYTVAKEELKKFEGFQRQVQEHVTQLELVNNQYRRLARENRTDGASRIKVMVHEGNCRWDALHRRTAAILRRLKHFTGQREEFEGTRESLLVWLTEMDLQLTNVEHFSETDTQHKMKQLNSFQREITLNTERIDRLIVFGEGLIQRSSPLDAALIEDELEELHSYCQEVFGRVVRFHQRLSQPPVLKEEPELFSGDKPLEGSCELIGRSWLGRSQSHGSAPATPTHLLAPPLECSGRETPVSVCDSIPLEWDHTGDVGGSSSHEDEEEVEKEEGTYYSTLSEVEVTESPEDFVKATALSLGADPSVPLRSMAIPESPSWRSPGDPDRKSLHLDSPDGLDPSPTHTSTPFKQGYVRLMSECSGSIKSVKRVSLILDDEEQPEEQGLTGLTTADKQSGVIERWELLQAQARSNLLSGLREPCQLTSDLRDITSWLGWVTSELERVQVPETPTSIQDMEARVKQLKEMQKVFAHYKAVMLSLNMGSCELGGCDGPEARELGEGLASMNQGWMLACTGLEEWQDSLRTTVMRCQEFHETLHSLLLWLAHAESRRYAVDIHHPDTPPGTLLEHRNTLTGLQNELRARQSQVGSLQGLWSQLQPAEGGGGESVEAREKLHVTANKLRTLLRQVAHDLSVVQERLDCGTLSAGPAAARAAVESEGRGQAEGSQSPSNASQEEGTNTTPTSAGRRGEKRDPNPPRSFFYRVLRAAFPLHLLLLLVLVLACLVPLAENDHSCTLSNNFARSFYPMLRYTNGPPPT</sequence>
<evidence type="ECO:0000259" key="19">
    <source>
        <dbReference type="PROSITE" id="PS51049"/>
    </source>
</evidence>
<evidence type="ECO:0000313" key="21">
    <source>
        <dbReference type="RefSeq" id="XP_014000579.2"/>
    </source>
</evidence>
<comment type="similarity">
    <text evidence="2">Belongs to the nesprin family.</text>
</comment>
<keyword evidence="20" id="KW-1185">Reference proteome</keyword>
<evidence type="ECO:0000256" key="4">
    <source>
        <dbReference type="ARBA" id="ARBA00022553"/>
    </source>
</evidence>
<keyword evidence="12" id="KW-0539">Nucleus</keyword>
<protein>
    <submittedName>
        <fullName evidence="21">Nesprin-2a isoform X1</fullName>
    </submittedName>
</protein>
<dbReference type="InterPro" id="IPR018159">
    <property type="entry name" value="Spectrin/alpha-actinin"/>
</dbReference>
<feature type="region of interest" description="Disordered" evidence="16">
    <location>
        <begin position="956"/>
        <end position="1049"/>
    </location>
</feature>
<keyword evidence="3" id="KW-0963">Cytoplasm</keyword>
<evidence type="ECO:0000256" key="7">
    <source>
        <dbReference type="ARBA" id="ARBA00022989"/>
    </source>
</evidence>
<keyword evidence="11" id="KW-0206">Cytoskeleton</keyword>
<dbReference type="CTD" id="559363"/>
<dbReference type="InterPro" id="IPR002017">
    <property type="entry name" value="Spectrin_repeat"/>
</dbReference>
<feature type="compositionally biased region" description="Polar residues" evidence="16">
    <location>
        <begin position="1355"/>
        <end position="1372"/>
    </location>
</feature>
<dbReference type="GO" id="GO:0005640">
    <property type="term" value="C:nuclear outer membrane"/>
    <property type="evidence" value="ECO:0007669"/>
    <property type="project" value="UniProtKB-SubCell"/>
</dbReference>
<evidence type="ECO:0000256" key="9">
    <source>
        <dbReference type="ARBA" id="ARBA00023136"/>
    </source>
</evidence>
<feature type="region of interest" description="Disordered" evidence="16">
    <location>
        <begin position="3191"/>
        <end position="3221"/>
    </location>
</feature>
<evidence type="ECO:0000259" key="18">
    <source>
        <dbReference type="PROSITE" id="PS50021"/>
    </source>
</evidence>
<dbReference type="GO" id="GO:0003779">
    <property type="term" value="F:actin binding"/>
    <property type="evidence" value="ECO:0007669"/>
    <property type="project" value="UniProtKB-KW"/>
</dbReference>
<dbReference type="SMART" id="SM00150">
    <property type="entry name" value="SPEC"/>
    <property type="match status" value="12"/>
</dbReference>
<dbReference type="RefSeq" id="XP_014000579.2">
    <property type="nucleotide sequence ID" value="XM_014145104.2"/>
</dbReference>
<evidence type="ECO:0000256" key="2">
    <source>
        <dbReference type="ARBA" id="ARBA00008619"/>
    </source>
</evidence>
<feature type="region of interest" description="Disordered" evidence="16">
    <location>
        <begin position="7696"/>
        <end position="7740"/>
    </location>
</feature>
<feature type="compositionally biased region" description="Polar residues" evidence="16">
    <location>
        <begin position="998"/>
        <end position="1009"/>
    </location>
</feature>
<dbReference type="PANTHER" id="PTHR14514:SF4">
    <property type="entry name" value="NESPRIN-2"/>
    <property type="match status" value="1"/>
</dbReference>
<feature type="topological domain" description="Perinuclear space" evidence="14">
    <location>
        <begin position="7772"/>
        <end position="7801"/>
    </location>
</feature>
<reference evidence="21" key="1">
    <citation type="submission" date="2025-08" db="UniProtKB">
        <authorList>
            <consortium name="RefSeq"/>
        </authorList>
    </citation>
    <scope>IDENTIFICATION</scope>
</reference>
<evidence type="ECO:0000256" key="10">
    <source>
        <dbReference type="ARBA" id="ARBA00023203"/>
    </source>
</evidence>
<dbReference type="Pfam" id="PF25035">
    <property type="entry name" value="SYNE1"/>
    <property type="match status" value="1"/>
</dbReference>
<feature type="compositionally biased region" description="Polar residues" evidence="16">
    <location>
        <begin position="1091"/>
        <end position="1103"/>
    </location>
</feature>
<gene>
    <name evidence="21" type="primary">syne2a</name>
</gene>
<feature type="region of interest" description="Disordered" evidence="16">
    <location>
        <begin position="1308"/>
        <end position="1393"/>
    </location>
</feature>
<keyword evidence="7 17" id="KW-1133">Transmembrane helix</keyword>